<evidence type="ECO:0000313" key="2">
    <source>
        <dbReference type="EMBL" id="RHY32352.1"/>
    </source>
</evidence>
<gene>
    <name evidence="2" type="ORF">DYB32_002682</name>
</gene>
<feature type="region of interest" description="Disordered" evidence="1">
    <location>
        <begin position="262"/>
        <end position="291"/>
    </location>
</feature>
<evidence type="ECO:0000313" key="3">
    <source>
        <dbReference type="Proteomes" id="UP000285060"/>
    </source>
</evidence>
<dbReference type="EMBL" id="QUSY01000143">
    <property type="protein sequence ID" value="RHY32352.1"/>
    <property type="molecule type" value="Genomic_DNA"/>
</dbReference>
<reference evidence="2 3" key="1">
    <citation type="submission" date="2018-08" db="EMBL/GenBank/DDBJ databases">
        <title>Aphanomyces genome sequencing and annotation.</title>
        <authorList>
            <person name="Minardi D."/>
            <person name="Oidtmann B."/>
            <person name="Van Der Giezen M."/>
            <person name="Studholme D.J."/>
        </authorList>
    </citation>
    <scope>NUCLEOTIDE SEQUENCE [LARGE SCALE GENOMIC DNA]</scope>
    <source>
        <strain evidence="2 3">NJM0002</strain>
    </source>
</reference>
<evidence type="ECO:0000256" key="1">
    <source>
        <dbReference type="SAM" id="MobiDB-lite"/>
    </source>
</evidence>
<dbReference type="AlphaFoldDB" id="A0A418B2R9"/>
<dbReference type="Proteomes" id="UP000285060">
    <property type="component" value="Unassembled WGS sequence"/>
</dbReference>
<name>A0A418B2R9_9STRA</name>
<accession>A0A418B2R9</accession>
<dbReference type="VEuPathDB" id="FungiDB:H310_05188"/>
<comment type="caution">
    <text evidence="2">The sequence shown here is derived from an EMBL/GenBank/DDBJ whole genome shotgun (WGS) entry which is preliminary data.</text>
</comment>
<protein>
    <submittedName>
        <fullName evidence="2">Uncharacterized protein</fullName>
    </submittedName>
</protein>
<feature type="compositionally biased region" description="Low complexity" evidence="1">
    <location>
        <begin position="192"/>
        <end position="205"/>
    </location>
</feature>
<proteinExistence type="predicted"/>
<organism evidence="2 3">
    <name type="scientific">Aphanomyces invadans</name>
    <dbReference type="NCBI Taxonomy" id="157072"/>
    <lineage>
        <taxon>Eukaryota</taxon>
        <taxon>Sar</taxon>
        <taxon>Stramenopiles</taxon>
        <taxon>Oomycota</taxon>
        <taxon>Saprolegniomycetes</taxon>
        <taxon>Saprolegniales</taxon>
        <taxon>Verrucalvaceae</taxon>
        <taxon>Aphanomyces</taxon>
    </lineage>
</organism>
<keyword evidence="3" id="KW-1185">Reference proteome</keyword>
<sequence length="357" mass="38459">MVPVEAGAQDGSVMAVTSPAMFVPEVLIDCHQPQATDSRSDNSAPTPSFVFAPVDLLDVHKPTVLQFVPVDLTEEDDVDSLDDDDDVEIAAILKEAAIITDLAIQEGRIEPSRGDHSVMNDVQQASTAIRSTSSPTLGPHQEQPVATTLFSPVELLSPTTGATAMLHEPSVGTPPLAQGFRMDTAAHRPGRTSTSTTPTYSDASTPSPPTPQHDGTKRRKRPPRAAARVSRPTTDNIQTISTLQRMVKHNAKVAHIVVTQKRPKATYPTASRTEASKAPQTPPSIHSSTNRSGTVFAKLSDAHHCRFYPKKTKASVAAMRNPACGYDFVHRGHDGDDGTAGNDFLNRMQVAEQNRRK</sequence>
<feature type="non-terminal residue" evidence="2">
    <location>
        <position position="357"/>
    </location>
</feature>
<feature type="region of interest" description="Disordered" evidence="1">
    <location>
        <begin position="186"/>
        <end position="234"/>
    </location>
</feature>